<keyword evidence="3" id="KW-1185">Reference proteome</keyword>
<sequence length="72" mass="7952">MDRLDDFRGDCPAVPAETQKASSRISPASMKRAGWRRVDSDTAVLAHTYLQKRKPGIEVNPGAMKTCFKTSV</sequence>
<feature type="region of interest" description="Disordered" evidence="1">
    <location>
        <begin position="1"/>
        <end position="33"/>
    </location>
</feature>
<gene>
    <name evidence="2" type="ORF">HHUSO_G35849</name>
</gene>
<dbReference type="Proteomes" id="UP001369086">
    <property type="component" value="Unassembled WGS sequence"/>
</dbReference>
<proteinExistence type="predicted"/>
<organism evidence="2 3">
    <name type="scientific">Huso huso</name>
    <name type="common">Beluga</name>
    <name type="synonym">Acipenser huso</name>
    <dbReference type="NCBI Taxonomy" id="61971"/>
    <lineage>
        <taxon>Eukaryota</taxon>
        <taxon>Metazoa</taxon>
        <taxon>Chordata</taxon>
        <taxon>Craniata</taxon>
        <taxon>Vertebrata</taxon>
        <taxon>Euteleostomi</taxon>
        <taxon>Actinopterygii</taxon>
        <taxon>Chondrostei</taxon>
        <taxon>Acipenseriformes</taxon>
        <taxon>Acipenseridae</taxon>
        <taxon>Huso</taxon>
    </lineage>
</organism>
<dbReference type="EMBL" id="JAHFZB010000053">
    <property type="protein sequence ID" value="KAK6466742.1"/>
    <property type="molecule type" value="Genomic_DNA"/>
</dbReference>
<evidence type="ECO:0000256" key="1">
    <source>
        <dbReference type="SAM" id="MobiDB-lite"/>
    </source>
</evidence>
<evidence type="ECO:0000313" key="2">
    <source>
        <dbReference type="EMBL" id="KAK6466742.1"/>
    </source>
</evidence>
<reference evidence="2 3" key="1">
    <citation type="submission" date="2021-05" db="EMBL/GenBank/DDBJ databases">
        <authorList>
            <person name="Zahm M."/>
            <person name="Klopp C."/>
            <person name="Cabau C."/>
            <person name="Kuhl H."/>
            <person name="Suciu R."/>
            <person name="Ciorpac M."/>
            <person name="Holostenco D."/>
            <person name="Gessner J."/>
            <person name="Wuertz S."/>
            <person name="Hohne C."/>
            <person name="Stock M."/>
            <person name="Gislard M."/>
            <person name="Lluch J."/>
            <person name="Milhes M."/>
            <person name="Lampietro C."/>
            <person name="Lopez Roques C."/>
            <person name="Donnadieu C."/>
            <person name="Du K."/>
            <person name="Schartl M."/>
            <person name="Guiguen Y."/>
        </authorList>
    </citation>
    <scope>NUCLEOTIDE SEQUENCE [LARGE SCALE GENOMIC DNA]</scope>
    <source>
        <strain evidence="2">Hh-F2</strain>
        <tissue evidence="2">Blood</tissue>
    </source>
</reference>
<accession>A0ABR0Y243</accession>
<protein>
    <submittedName>
        <fullName evidence="2">Uncharacterized protein</fullName>
    </submittedName>
</protein>
<comment type="caution">
    <text evidence="2">The sequence shown here is derived from an EMBL/GenBank/DDBJ whole genome shotgun (WGS) entry which is preliminary data.</text>
</comment>
<evidence type="ECO:0000313" key="3">
    <source>
        <dbReference type="Proteomes" id="UP001369086"/>
    </source>
</evidence>
<name>A0ABR0Y243_HUSHU</name>